<keyword evidence="18" id="KW-1185">Reference proteome</keyword>
<feature type="binding site" evidence="14">
    <location>
        <position position="97"/>
    </location>
    <ligand>
        <name>substrate</name>
    </ligand>
</feature>
<comment type="cofactor">
    <cofactor evidence="2">
        <name>Mn(2+)</name>
        <dbReference type="ChEBI" id="CHEBI:29035"/>
    </cofactor>
</comment>
<keyword evidence="14" id="KW-0963">Cytoplasm</keyword>
<dbReference type="PANTHER" id="PTHR42979:SF1">
    <property type="entry name" value="3-ISOPROPYLMALATE DEHYDROGENASE"/>
    <property type="match status" value="1"/>
</dbReference>
<evidence type="ECO:0000256" key="4">
    <source>
        <dbReference type="ARBA" id="ARBA00008319"/>
    </source>
</evidence>
<dbReference type="UniPathway" id="UPA00048">
    <property type="reaction ID" value="UER00072"/>
</dbReference>
<feature type="binding site" evidence="14">
    <location>
        <position position="107"/>
    </location>
    <ligand>
        <name>substrate</name>
    </ligand>
</feature>
<accession>A0A8J6M6Z0</accession>
<dbReference type="EC" id="1.1.1.85" evidence="14"/>
<comment type="function">
    <text evidence="14 15">Catalyzes the oxidation of 3-carboxy-2-hydroxy-4-methylpentanoate (3-isopropylmalate) to 3-carboxy-4-methyl-2-oxopentanoate. The product decarboxylates to 4-methyl-2 oxopentanoate.</text>
</comment>
<comment type="catalytic activity">
    <reaction evidence="1 14 15">
        <text>(2R,3S)-3-isopropylmalate + NAD(+) = 4-methyl-2-oxopentanoate + CO2 + NADH</text>
        <dbReference type="Rhea" id="RHEA:32271"/>
        <dbReference type="ChEBI" id="CHEBI:16526"/>
        <dbReference type="ChEBI" id="CHEBI:17865"/>
        <dbReference type="ChEBI" id="CHEBI:35121"/>
        <dbReference type="ChEBI" id="CHEBI:57540"/>
        <dbReference type="ChEBI" id="CHEBI:57945"/>
        <dbReference type="EC" id="1.1.1.85"/>
    </reaction>
</comment>
<dbReference type="InterPro" id="IPR024084">
    <property type="entry name" value="IsoPropMal-DH-like_dom"/>
</dbReference>
<feature type="site" description="Important for catalysis" evidence="14">
    <location>
        <position position="193"/>
    </location>
</feature>
<proteinExistence type="inferred from homology"/>
<feature type="binding site" evidence="14">
    <location>
        <begin position="283"/>
        <end position="295"/>
    </location>
    <ligand>
        <name>NAD(+)</name>
        <dbReference type="ChEBI" id="CHEBI:57540"/>
    </ligand>
</feature>
<feature type="domain" description="Isopropylmalate dehydrogenase-like" evidence="16">
    <location>
        <begin position="4"/>
        <end position="354"/>
    </location>
</feature>
<keyword evidence="9 14" id="KW-0460">Magnesium</keyword>
<dbReference type="AlphaFoldDB" id="A0A8J6M6Z0"/>
<feature type="binding site" evidence="14">
    <location>
        <position position="136"/>
    </location>
    <ligand>
        <name>substrate</name>
    </ligand>
</feature>
<organism evidence="17 18">
    <name type="scientific">Flintibacter hominis</name>
    <dbReference type="NCBI Taxonomy" id="2763048"/>
    <lineage>
        <taxon>Bacteria</taxon>
        <taxon>Bacillati</taxon>
        <taxon>Bacillota</taxon>
        <taxon>Clostridia</taxon>
        <taxon>Eubacteriales</taxon>
        <taxon>Flintibacter</taxon>
    </lineage>
</organism>
<evidence type="ECO:0000313" key="18">
    <source>
        <dbReference type="Proteomes" id="UP000628736"/>
    </source>
</evidence>
<dbReference type="SMART" id="SM01329">
    <property type="entry name" value="Iso_dh"/>
    <property type="match status" value="1"/>
</dbReference>
<dbReference type="GO" id="GO:0005829">
    <property type="term" value="C:cytosol"/>
    <property type="evidence" value="ECO:0007669"/>
    <property type="project" value="TreeGrafter"/>
</dbReference>
<evidence type="ECO:0000256" key="1">
    <source>
        <dbReference type="ARBA" id="ARBA00000624"/>
    </source>
</evidence>
<dbReference type="InterPro" id="IPR019818">
    <property type="entry name" value="IsoCit/isopropylmalate_DH_CS"/>
</dbReference>
<sequence length="358" mass="39092">MNFKIALIRGDGIGPEVVGEAVKVMEAVGKKFGHSFSFEDVLMGGCAIDAVGKSYPEGTAEKCKACDAVLLGAVGGPKWGHASDPEKRPETALLSIRKDLGLYANLRPAALRPALADACPLKKETAEKGIDLMMVRELTGGIYFGKRERYQTEDRGEEASDRMAYSQMEIERIGRRAFELARLRRHKVSSVDKANVLETSRLWRSIMHRLSEEYSDVEYEDVLVDNAAMQLVKDPSQFDVVVTENMFGDILSDEASMVTGSIGLLPSASIGDTAPGLYEPIHGSAPDIAGQDKANPIATILSVGMMFRYSFHLPHEADAIEQAVDAVLAEGWRTQDIAKSGEQTIGTVQMGELIRRKL</sequence>
<evidence type="ECO:0000256" key="12">
    <source>
        <dbReference type="ARBA" id="ARBA00023211"/>
    </source>
</evidence>
<dbReference type="SUPFAM" id="SSF53659">
    <property type="entry name" value="Isocitrate/Isopropylmalate dehydrogenase-like"/>
    <property type="match status" value="1"/>
</dbReference>
<evidence type="ECO:0000256" key="9">
    <source>
        <dbReference type="ARBA" id="ARBA00022842"/>
    </source>
</evidence>
<evidence type="ECO:0000256" key="10">
    <source>
        <dbReference type="ARBA" id="ARBA00023002"/>
    </source>
</evidence>
<keyword evidence="12 14" id="KW-0464">Manganese</keyword>
<feature type="binding site" evidence="14">
    <location>
        <position position="253"/>
    </location>
    <ligand>
        <name>Mg(2+)</name>
        <dbReference type="ChEBI" id="CHEBI:18420"/>
    </ligand>
</feature>
<keyword evidence="6 14" id="KW-0432">Leucine biosynthesis</keyword>
<dbReference type="EMBL" id="JACOPO010000003">
    <property type="protein sequence ID" value="MBC5722483.1"/>
    <property type="molecule type" value="Genomic_DNA"/>
</dbReference>
<comment type="caution">
    <text evidence="14">Lacks conserved residue(s) required for the propagation of feature annotation.</text>
</comment>
<gene>
    <name evidence="14 17" type="primary">leuB</name>
    <name evidence="17" type="ORF">H8S11_06630</name>
</gene>
<keyword evidence="7 14" id="KW-0028">Amino-acid biosynthesis</keyword>
<dbReference type="FunFam" id="3.40.718.10:FF:000006">
    <property type="entry name" value="3-isopropylmalate dehydrogenase"/>
    <property type="match status" value="1"/>
</dbReference>
<evidence type="ECO:0000256" key="3">
    <source>
        <dbReference type="ARBA" id="ARBA00004762"/>
    </source>
</evidence>
<evidence type="ECO:0000256" key="14">
    <source>
        <dbReference type="HAMAP-Rule" id="MF_01033"/>
    </source>
</evidence>
<evidence type="ECO:0000256" key="6">
    <source>
        <dbReference type="ARBA" id="ARBA00022430"/>
    </source>
</evidence>
<evidence type="ECO:0000256" key="5">
    <source>
        <dbReference type="ARBA" id="ARBA00011738"/>
    </source>
</evidence>
<keyword evidence="10 14" id="KW-0560">Oxidoreductase</keyword>
<keyword evidence="11 14" id="KW-0520">NAD</keyword>
<comment type="subunit">
    <text evidence="5 14 15">Homodimer.</text>
</comment>
<dbReference type="Proteomes" id="UP000628736">
    <property type="component" value="Unassembled WGS sequence"/>
</dbReference>
<dbReference type="Gene3D" id="3.40.718.10">
    <property type="entry name" value="Isopropylmalate Dehydrogenase"/>
    <property type="match status" value="1"/>
</dbReference>
<feature type="binding site" evidence="14">
    <location>
        <position position="249"/>
    </location>
    <ligand>
        <name>Mg(2+)</name>
        <dbReference type="ChEBI" id="CHEBI:18420"/>
    </ligand>
</feature>
<evidence type="ECO:0000256" key="8">
    <source>
        <dbReference type="ARBA" id="ARBA00022723"/>
    </source>
</evidence>
<dbReference type="GO" id="GO:0009098">
    <property type="term" value="P:L-leucine biosynthetic process"/>
    <property type="evidence" value="ECO:0007669"/>
    <property type="project" value="UniProtKB-UniRule"/>
</dbReference>
<comment type="subcellular location">
    <subcellularLocation>
        <location evidence="14">Cytoplasm</location>
    </subcellularLocation>
</comment>
<dbReference type="InterPro" id="IPR004429">
    <property type="entry name" value="Isopropylmalate_DH"/>
</dbReference>
<reference evidence="17" key="1">
    <citation type="submission" date="2020-08" db="EMBL/GenBank/DDBJ databases">
        <title>Genome public.</title>
        <authorList>
            <person name="Liu C."/>
            <person name="Sun Q."/>
        </authorList>
    </citation>
    <scope>NUCLEOTIDE SEQUENCE</scope>
    <source>
        <strain evidence="17">NSJ-23</strain>
    </source>
</reference>
<dbReference type="RefSeq" id="WP_147571808.1">
    <property type="nucleotide sequence ID" value="NZ_JACOPO010000003.1"/>
</dbReference>
<dbReference type="GO" id="GO:0003862">
    <property type="term" value="F:3-isopropylmalate dehydrogenase activity"/>
    <property type="evidence" value="ECO:0007669"/>
    <property type="project" value="UniProtKB-UniRule"/>
</dbReference>
<dbReference type="PROSITE" id="PS00470">
    <property type="entry name" value="IDH_IMDH"/>
    <property type="match status" value="1"/>
</dbReference>
<comment type="pathway">
    <text evidence="3 14 15">Amino-acid biosynthesis; L-leucine biosynthesis; L-leucine from 3-methyl-2-oxobutanoate: step 3/4.</text>
</comment>
<keyword evidence="13 14" id="KW-0100">Branched-chain amino acid biosynthesis</keyword>
<dbReference type="NCBIfam" id="TIGR00169">
    <property type="entry name" value="leuB"/>
    <property type="match status" value="1"/>
</dbReference>
<feature type="binding site" evidence="14">
    <location>
        <position position="225"/>
    </location>
    <ligand>
        <name>Mg(2+)</name>
        <dbReference type="ChEBI" id="CHEBI:18420"/>
    </ligand>
</feature>
<comment type="caution">
    <text evidence="17">The sequence shown here is derived from an EMBL/GenBank/DDBJ whole genome shotgun (WGS) entry which is preliminary data.</text>
</comment>
<dbReference type="Pfam" id="PF00180">
    <property type="entry name" value="Iso_dh"/>
    <property type="match status" value="1"/>
</dbReference>
<feature type="site" description="Important for catalysis" evidence="14">
    <location>
        <position position="143"/>
    </location>
</feature>
<evidence type="ECO:0000256" key="7">
    <source>
        <dbReference type="ARBA" id="ARBA00022605"/>
    </source>
</evidence>
<name>A0A8J6M6Z0_9FIRM</name>
<keyword evidence="8 14" id="KW-0479">Metal-binding</keyword>
<dbReference type="GO" id="GO:0000287">
    <property type="term" value="F:magnesium ion binding"/>
    <property type="evidence" value="ECO:0007669"/>
    <property type="project" value="InterPro"/>
</dbReference>
<feature type="binding site" evidence="14">
    <location>
        <position position="225"/>
    </location>
    <ligand>
        <name>substrate</name>
    </ligand>
</feature>
<evidence type="ECO:0000259" key="16">
    <source>
        <dbReference type="SMART" id="SM01329"/>
    </source>
</evidence>
<evidence type="ECO:0000313" key="17">
    <source>
        <dbReference type="EMBL" id="MBC5722483.1"/>
    </source>
</evidence>
<comment type="similarity">
    <text evidence="4 14">Belongs to the isocitrate and isopropylmalate dehydrogenases family. LeuB type 1 subfamily.</text>
</comment>
<dbReference type="HAMAP" id="MF_01033">
    <property type="entry name" value="LeuB_type1"/>
    <property type="match status" value="1"/>
</dbReference>
<comment type="cofactor">
    <cofactor evidence="14 15">
        <name>Mg(2+)</name>
        <dbReference type="ChEBI" id="CHEBI:18420"/>
    </cofactor>
    <cofactor evidence="14 15">
        <name>Mn(2+)</name>
        <dbReference type="ChEBI" id="CHEBI:29035"/>
    </cofactor>
    <text evidence="14 15">Binds 1 Mg(2+) or Mn(2+) ion per subunit.</text>
</comment>
<evidence type="ECO:0000256" key="15">
    <source>
        <dbReference type="RuleBase" id="RU004445"/>
    </source>
</evidence>
<protein>
    <recommendedName>
        <fullName evidence="14">3-isopropylmalate dehydrogenase</fullName>
        <ecNumber evidence="14">1.1.1.85</ecNumber>
    </recommendedName>
    <alternativeName>
        <fullName evidence="14">3-IPM-DH</fullName>
    </alternativeName>
    <alternativeName>
        <fullName evidence="14">Beta-IPM dehydrogenase</fullName>
        <shortName evidence="14">IMDH</shortName>
    </alternativeName>
</protein>
<dbReference type="PANTHER" id="PTHR42979">
    <property type="entry name" value="3-ISOPROPYLMALATE DEHYDROGENASE"/>
    <property type="match status" value="1"/>
</dbReference>
<evidence type="ECO:0000256" key="13">
    <source>
        <dbReference type="ARBA" id="ARBA00023304"/>
    </source>
</evidence>
<dbReference type="GO" id="GO:0051287">
    <property type="term" value="F:NAD binding"/>
    <property type="evidence" value="ECO:0007669"/>
    <property type="project" value="InterPro"/>
</dbReference>
<evidence type="ECO:0000256" key="11">
    <source>
        <dbReference type="ARBA" id="ARBA00023027"/>
    </source>
</evidence>
<evidence type="ECO:0000256" key="2">
    <source>
        <dbReference type="ARBA" id="ARBA00001936"/>
    </source>
</evidence>